<dbReference type="EMBL" id="LAZR01022156">
    <property type="protein sequence ID" value="KKL82852.1"/>
    <property type="molecule type" value="Genomic_DNA"/>
</dbReference>
<accession>A0A0F9I609</accession>
<name>A0A0F9I609_9ZZZZ</name>
<proteinExistence type="predicted"/>
<organism evidence="1">
    <name type="scientific">marine sediment metagenome</name>
    <dbReference type="NCBI Taxonomy" id="412755"/>
    <lineage>
        <taxon>unclassified sequences</taxon>
        <taxon>metagenomes</taxon>
        <taxon>ecological metagenomes</taxon>
    </lineage>
</organism>
<gene>
    <name evidence="1" type="ORF">LCGC14_1980660</name>
</gene>
<reference evidence="1" key="1">
    <citation type="journal article" date="2015" name="Nature">
        <title>Complex archaea that bridge the gap between prokaryotes and eukaryotes.</title>
        <authorList>
            <person name="Spang A."/>
            <person name="Saw J.H."/>
            <person name="Jorgensen S.L."/>
            <person name="Zaremba-Niedzwiedzka K."/>
            <person name="Martijn J."/>
            <person name="Lind A.E."/>
            <person name="van Eijk R."/>
            <person name="Schleper C."/>
            <person name="Guy L."/>
            <person name="Ettema T.J."/>
        </authorList>
    </citation>
    <scope>NUCLEOTIDE SEQUENCE</scope>
</reference>
<evidence type="ECO:0000313" key="1">
    <source>
        <dbReference type="EMBL" id="KKL82852.1"/>
    </source>
</evidence>
<sequence>MENARRYFLSFYSIKKQANHIIKKMGVLFLK</sequence>
<protein>
    <submittedName>
        <fullName evidence="1">Uncharacterized protein</fullName>
    </submittedName>
</protein>
<feature type="non-terminal residue" evidence="1">
    <location>
        <position position="31"/>
    </location>
</feature>
<dbReference type="AlphaFoldDB" id="A0A0F9I609"/>
<comment type="caution">
    <text evidence="1">The sequence shown here is derived from an EMBL/GenBank/DDBJ whole genome shotgun (WGS) entry which is preliminary data.</text>
</comment>